<feature type="compositionally biased region" description="Polar residues" evidence="1">
    <location>
        <begin position="1"/>
        <end position="10"/>
    </location>
</feature>
<dbReference type="Proteomes" id="UP000176504">
    <property type="component" value="Unassembled WGS sequence"/>
</dbReference>
<comment type="caution">
    <text evidence="2">The sequence shown here is derived from an EMBL/GenBank/DDBJ whole genome shotgun (WGS) entry which is preliminary data.</text>
</comment>
<dbReference type="AlphaFoldDB" id="A0A1F4VDE6"/>
<evidence type="ECO:0000313" key="3">
    <source>
        <dbReference type="Proteomes" id="UP000176504"/>
    </source>
</evidence>
<gene>
    <name evidence="2" type="ORF">A3A78_04445</name>
</gene>
<sequence>MATAYTPNFSPTTEPTPPLKEPSEAAPGSEAPVGHLETLQGILAEETETAPPPVPPAISERPPLGVSPPPAPEGESKGAAVSPGEPSQQHPVILGADGLFKDASEMEGAYIHSVSS</sequence>
<evidence type="ECO:0000313" key="2">
    <source>
        <dbReference type="EMBL" id="OGC55195.1"/>
    </source>
</evidence>
<feature type="region of interest" description="Disordered" evidence="1">
    <location>
        <begin position="1"/>
        <end position="91"/>
    </location>
</feature>
<evidence type="ECO:0000256" key="1">
    <source>
        <dbReference type="SAM" id="MobiDB-lite"/>
    </source>
</evidence>
<accession>A0A1F4VDE6</accession>
<proteinExistence type="predicted"/>
<name>A0A1F4VDE6_UNCKA</name>
<dbReference type="EMBL" id="MEVI01000003">
    <property type="protein sequence ID" value="OGC55195.1"/>
    <property type="molecule type" value="Genomic_DNA"/>
</dbReference>
<organism evidence="2 3">
    <name type="scientific">candidate division WWE3 bacterium RIFCSPLOWO2_01_FULL_41_18</name>
    <dbReference type="NCBI Taxonomy" id="1802625"/>
    <lineage>
        <taxon>Bacteria</taxon>
        <taxon>Katanobacteria</taxon>
    </lineage>
</organism>
<protein>
    <submittedName>
        <fullName evidence="2">Uncharacterized protein</fullName>
    </submittedName>
</protein>
<reference evidence="2 3" key="1">
    <citation type="journal article" date="2016" name="Nat. Commun.">
        <title>Thousands of microbial genomes shed light on interconnected biogeochemical processes in an aquifer system.</title>
        <authorList>
            <person name="Anantharaman K."/>
            <person name="Brown C.T."/>
            <person name="Hug L.A."/>
            <person name="Sharon I."/>
            <person name="Castelle C.J."/>
            <person name="Probst A.J."/>
            <person name="Thomas B.C."/>
            <person name="Singh A."/>
            <person name="Wilkins M.J."/>
            <person name="Karaoz U."/>
            <person name="Brodie E.L."/>
            <person name="Williams K.H."/>
            <person name="Hubbard S.S."/>
            <person name="Banfield J.F."/>
        </authorList>
    </citation>
    <scope>NUCLEOTIDE SEQUENCE [LARGE SCALE GENOMIC DNA]</scope>
</reference>